<dbReference type="RefSeq" id="WP_196206716.1">
    <property type="nucleotide sequence ID" value="NZ_JADPUN010000422.1"/>
</dbReference>
<name>A0ABS0H9V2_9ACTN</name>
<sequence length="82" mass="8936">MSVDERARHAAQFVEKTVVVTADWSGSASLRESFTGFVVALAHGWGGSNLGYILVLLCEGSGNDRVMAFPLRIVRKIELREG</sequence>
<gene>
    <name evidence="1" type="ORF">I0C86_41145</name>
</gene>
<keyword evidence="2" id="KW-1185">Reference proteome</keyword>
<dbReference type="Proteomes" id="UP000638560">
    <property type="component" value="Unassembled WGS sequence"/>
</dbReference>
<dbReference type="EMBL" id="JADPUN010000422">
    <property type="protein sequence ID" value="MBF9135259.1"/>
    <property type="molecule type" value="Genomic_DNA"/>
</dbReference>
<accession>A0ABS0H9V2</accession>
<evidence type="ECO:0000313" key="1">
    <source>
        <dbReference type="EMBL" id="MBF9135259.1"/>
    </source>
</evidence>
<comment type="caution">
    <text evidence="1">The sequence shown here is derived from an EMBL/GenBank/DDBJ whole genome shotgun (WGS) entry which is preliminary data.</text>
</comment>
<protein>
    <submittedName>
        <fullName evidence="1">Uncharacterized protein</fullName>
    </submittedName>
</protein>
<proteinExistence type="predicted"/>
<organism evidence="1 2">
    <name type="scientific">Plantactinospora alkalitolerans</name>
    <dbReference type="NCBI Taxonomy" id="2789879"/>
    <lineage>
        <taxon>Bacteria</taxon>
        <taxon>Bacillati</taxon>
        <taxon>Actinomycetota</taxon>
        <taxon>Actinomycetes</taxon>
        <taxon>Micromonosporales</taxon>
        <taxon>Micromonosporaceae</taxon>
        <taxon>Plantactinospora</taxon>
    </lineage>
</organism>
<evidence type="ECO:0000313" key="2">
    <source>
        <dbReference type="Proteomes" id="UP000638560"/>
    </source>
</evidence>
<reference evidence="1 2" key="1">
    <citation type="submission" date="2020-11" db="EMBL/GenBank/DDBJ databases">
        <title>A novel isolate from a Black sea contaminated sediment with potential to produce alkanes: Plantactinospora alkalitolerans sp. nov.</title>
        <authorList>
            <person name="Carro L."/>
            <person name="Veyisoglu A."/>
            <person name="Guven K."/>
            <person name="Schumann P."/>
            <person name="Klenk H.-P."/>
            <person name="Sahin N."/>
        </authorList>
    </citation>
    <scope>NUCLEOTIDE SEQUENCE [LARGE SCALE GENOMIC DNA]</scope>
    <source>
        <strain evidence="1 2">S1510</strain>
    </source>
</reference>